<dbReference type="CDD" id="cd01427">
    <property type="entry name" value="HAD_like"/>
    <property type="match status" value="1"/>
</dbReference>
<dbReference type="InterPro" id="IPR023214">
    <property type="entry name" value="HAD_sf"/>
</dbReference>
<dbReference type="PROSITE" id="PS51257">
    <property type="entry name" value="PROKAR_LIPOPROTEIN"/>
    <property type="match status" value="1"/>
</dbReference>
<sequence>MKNTTKTFVTLALVAAALTFTACKQAPAESTEATLEVVEANPLPSWHDSASKSQIMAFVEAVTQENGPDYVAPANRIATFDNDGTLWSEQPAYFQLIYSIDLVKKMAPEHPEWAKDPVFKAVLDDDMKAVMASGHAGLGKILMATNAGMTVDAYTEKIMDWLATAKHPTKNKAYNELIFQPMLELIQYLTDNDFKVFIVSGGMADFMRPWASETYGIPTERIVGSTLKVVYTDAGELELLPEFDLIDDKAGKPVGIHKYIGKRPIAAFGNSDGDLQMLQYTAAGSGKRLMAFVHHTDAEREWAYDRDSHIGKFDKGLDEAQEKGWTLIDMKNDWKTVFPE</sequence>
<reference evidence="12 13" key="1">
    <citation type="submission" date="2017-04" db="EMBL/GenBank/DDBJ databases">
        <title>A new member of the family Flavobacteriaceae isolated from ascidians.</title>
        <authorList>
            <person name="Chen L."/>
        </authorList>
    </citation>
    <scope>NUCLEOTIDE SEQUENCE [LARGE SCALE GENOMIC DNA]</scope>
    <source>
        <strain evidence="12 13">HQA918</strain>
    </source>
</reference>
<dbReference type="Pfam" id="PF12710">
    <property type="entry name" value="HAD"/>
    <property type="match status" value="1"/>
</dbReference>
<protein>
    <recommendedName>
        <fullName evidence="3">phosphoserine phosphatase</fullName>
        <ecNumber evidence="3">3.1.3.3</ecNumber>
    </recommendedName>
</protein>
<dbReference type="SUPFAM" id="SSF56784">
    <property type="entry name" value="HAD-like"/>
    <property type="match status" value="1"/>
</dbReference>
<dbReference type="EC" id="3.1.3.3" evidence="3"/>
<dbReference type="PANTHER" id="PTHR43344">
    <property type="entry name" value="PHOSPHOSERINE PHOSPHATASE"/>
    <property type="match status" value="1"/>
</dbReference>
<evidence type="ECO:0000256" key="5">
    <source>
        <dbReference type="ARBA" id="ARBA00022723"/>
    </source>
</evidence>
<dbReference type="GO" id="GO:0036424">
    <property type="term" value="F:L-phosphoserine phosphatase activity"/>
    <property type="evidence" value="ECO:0007669"/>
    <property type="project" value="TreeGrafter"/>
</dbReference>
<evidence type="ECO:0000256" key="9">
    <source>
        <dbReference type="ARBA" id="ARBA00048138"/>
    </source>
</evidence>
<feature type="signal peptide" evidence="11">
    <location>
        <begin position="1"/>
        <end position="28"/>
    </location>
</feature>
<dbReference type="Gene3D" id="3.40.50.1000">
    <property type="entry name" value="HAD superfamily/HAD-like"/>
    <property type="match status" value="1"/>
</dbReference>
<comment type="catalytic activity">
    <reaction evidence="10">
        <text>O-phospho-D-serine + H2O = D-serine + phosphate</text>
        <dbReference type="Rhea" id="RHEA:24873"/>
        <dbReference type="ChEBI" id="CHEBI:15377"/>
        <dbReference type="ChEBI" id="CHEBI:35247"/>
        <dbReference type="ChEBI" id="CHEBI:43474"/>
        <dbReference type="ChEBI" id="CHEBI:58680"/>
        <dbReference type="EC" id="3.1.3.3"/>
    </reaction>
</comment>
<dbReference type="GO" id="GO:0006564">
    <property type="term" value="P:L-serine biosynthetic process"/>
    <property type="evidence" value="ECO:0007669"/>
    <property type="project" value="UniProtKB-KW"/>
</dbReference>
<keyword evidence="8" id="KW-0718">Serine biosynthesis</keyword>
<keyword evidence="11" id="KW-0732">Signal</keyword>
<dbReference type="GO" id="GO:0000287">
    <property type="term" value="F:magnesium ion binding"/>
    <property type="evidence" value="ECO:0007669"/>
    <property type="project" value="TreeGrafter"/>
</dbReference>
<keyword evidence="6" id="KW-0378">Hydrolase</keyword>
<accession>A0A2A4GE33</accession>
<evidence type="ECO:0000256" key="1">
    <source>
        <dbReference type="ARBA" id="ARBA00001946"/>
    </source>
</evidence>
<comment type="pathway">
    <text evidence="2">Amino-acid biosynthesis; L-serine biosynthesis; L-serine from 3-phospho-D-glycerate: step 3/3.</text>
</comment>
<dbReference type="Proteomes" id="UP000219559">
    <property type="component" value="Unassembled WGS sequence"/>
</dbReference>
<evidence type="ECO:0000256" key="4">
    <source>
        <dbReference type="ARBA" id="ARBA00022605"/>
    </source>
</evidence>
<comment type="catalytic activity">
    <reaction evidence="9">
        <text>O-phospho-L-serine + H2O = L-serine + phosphate</text>
        <dbReference type="Rhea" id="RHEA:21208"/>
        <dbReference type="ChEBI" id="CHEBI:15377"/>
        <dbReference type="ChEBI" id="CHEBI:33384"/>
        <dbReference type="ChEBI" id="CHEBI:43474"/>
        <dbReference type="ChEBI" id="CHEBI:57524"/>
        <dbReference type="EC" id="3.1.3.3"/>
    </reaction>
</comment>
<dbReference type="InterPro" id="IPR050582">
    <property type="entry name" value="HAD-like_SerB"/>
</dbReference>
<evidence type="ECO:0000256" key="11">
    <source>
        <dbReference type="SAM" id="SignalP"/>
    </source>
</evidence>
<evidence type="ECO:0000313" key="12">
    <source>
        <dbReference type="EMBL" id="PCE66240.1"/>
    </source>
</evidence>
<gene>
    <name evidence="12" type="ORF">B7P33_02775</name>
</gene>
<evidence type="ECO:0000256" key="3">
    <source>
        <dbReference type="ARBA" id="ARBA00012640"/>
    </source>
</evidence>
<keyword evidence="4" id="KW-0028">Amino-acid biosynthesis</keyword>
<dbReference type="OrthoDB" id="9799365at2"/>
<dbReference type="RefSeq" id="WP_097441761.1">
    <property type="nucleotide sequence ID" value="NZ_NBWU01000001.1"/>
</dbReference>
<dbReference type="GO" id="GO:0005737">
    <property type="term" value="C:cytoplasm"/>
    <property type="evidence" value="ECO:0007669"/>
    <property type="project" value="TreeGrafter"/>
</dbReference>
<comment type="caution">
    <text evidence="12">The sequence shown here is derived from an EMBL/GenBank/DDBJ whole genome shotgun (WGS) entry which is preliminary data.</text>
</comment>
<organism evidence="12 13">
    <name type="scientific">Sediminicola luteus</name>
    <dbReference type="NCBI Taxonomy" id="319238"/>
    <lineage>
        <taxon>Bacteria</taxon>
        <taxon>Pseudomonadati</taxon>
        <taxon>Bacteroidota</taxon>
        <taxon>Flavobacteriia</taxon>
        <taxon>Flavobacteriales</taxon>
        <taxon>Flavobacteriaceae</taxon>
        <taxon>Sediminicola</taxon>
    </lineage>
</organism>
<dbReference type="InterPro" id="IPR036412">
    <property type="entry name" value="HAD-like_sf"/>
</dbReference>
<keyword evidence="7" id="KW-0460">Magnesium</keyword>
<proteinExistence type="predicted"/>
<comment type="cofactor">
    <cofactor evidence="1">
        <name>Mg(2+)</name>
        <dbReference type="ChEBI" id="CHEBI:18420"/>
    </cofactor>
</comment>
<evidence type="ECO:0000256" key="8">
    <source>
        <dbReference type="ARBA" id="ARBA00023299"/>
    </source>
</evidence>
<name>A0A2A4GE33_9FLAO</name>
<dbReference type="PANTHER" id="PTHR43344:SF2">
    <property type="entry name" value="PHOSPHOSERINE PHOSPHATASE"/>
    <property type="match status" value="1"/>
</dbReference>
<evidence type="ECO:0000256" key="2">
    <source>
        <dbReference type="ARBA" id="ARBA00005135"/>
    </source>
</evidence>
<evidence type="ECO:0000256" key="10">
    <source>
        <dbReference type="ARBA" id="ARBA00048523"/>
    </source>
</evidence>
<evidence type="ECO:0000256" key="7">
    <source>
        <dbReference type="ARBA" id="ARBA00022842"/>
    </source>
</evidence>
<keyword evidence="5" id="KW-0479">Metal-binding</keyword>
<dbReference type="AlphaFoldDB" id="A0A2A4GE33"/>
<feature type="chain" id="PRO_5013263448" description="phosphoserine phosphatase" evidence="11">
    <location>
        <begin position="29"/>
        <end position="340"/>
    </location>
</feature>
<evidence type="ECO:0000256" key="6">
    <source>
        <dbReference type="ARBA" id="ARBA00022801"/>
    </source>
</evidence>
<evidence type="ECO:0000313" key="13">
    <source>
        <dbReference type="Proteomes" id="UP000219559"/>
    </source>
</evidence>
<dbReference type="EMBL" id="NBWU01000001">
    <property type="protein sequence ID" value="PCE66240.1"/>
    <property type="molecule type" value="Genomic_DNA"/>
</dbReference>
<keyword evidence="13" id="KW-1185">Reference proteome</keyword>